<reference evidence="1 2" key="2">
    <citation type="submission" date="2018-11" db="EMBL/GenBank/DDBJ databases">
        <authorList>
            <consortium name="Pathogen Informatics"/>
        </authorList>
    </citation>
    <scope>NUCLEOTIDE SEQUENCE [LARGE SCALE GENOMIC DNA]</scope>
</reference>
<organism evidence="3">
    <name type="scientific">Brugia pahangi</name>
    <name type="common">Filarial nematode worm</name>
    <dbReference type="NCBI Taxonomy" id="6280"/>
    <lineage>
        <taxon>Eukaryota</taxon>
        <taxon>Metazoa</taxon>
        <taxon>Ecdysozoa</taxon>
        <taxon>Nematoda</taxon>
        <taxon>Chromadorea</taxon>
        <taxon>Rhabditida</taxon>
        <taxon>Spirurina</taxon>
        <taxon>Spiruromorpha</taxon>
        <taxon>Filarioidea</taxon>
        <taxon>Onchocercidae</taxon>
        <taxon>Brugia</taxon>
    </lineage>
</organism>
<protein>
    <submittedName>
        <fullName evidence="1 3">Uncharacterized protein</fullName>
    </submittedName>
</protein>
<proteinExistence type="predicted"/>
<accession>A0A0N4TQ53</accession>
<keyword evidence="2" id="KW-1185">Reference proteome</keyword>
<evidence type="ECO:0000313" key="1">
    <source>
        <dbReference type="EMBL" id="VDN91857.1"/>
    </source>
</evidence>
<gene>
    <name evidence="1" type="ORF">BPAG_LOCUS10671</name>
</gene>
<dbReference type="WBParaSite" id="BPAG_0001070901-mRNA-1">
    <property type="protein sequence ID" value="BPAG_0001070901-mRNA-1"/>
    <property type="gene ID" value="BPAG_0001070901"/>
</dbReference>
<dbReference type="EMBL" id="UZAD01013196">
    <property type="protein sequence ID" value="VDN91857.1"/>
    <property type="molecule type" value="Genomic_DNA"/>
</dbReference>
<sequence>MQLCGNPRCWSGIPLPRSQSLDEWMAIWVMCFGEECKYFVDNILKFGFVLMRDEFVRLENIAQAICSGPRIE</sequence>
<reference evidence="3" key="1">
    <citation type="submission" date="2017-02" db="UniProtKB">
        <authorList>
            <consortium name="WormBaseParasite"/>
        </authorList>
    </citation>
    <scope>IDENTIFICATION</scope>
</reference>
<dbReference type="Proteomes" id="UP000278627">
    <property type="component" value="Unassembled WGS sequence"/>
</dbReference>
<evidence type="ECO:0000313" key="2">
    <source>
        <dbReference type="Proteomes" id="UP000278627"/>
    </source>
</evidence>
<dbReference type="AlphaFoldDB" id="A0A0N4TQ53"/>
<evidence type="ECO:0000313" key="3">
    <source>
        <dbReference type="WBParaSite" id="BPAG_0001070901-mRNA-1"/>
    </source>
</evidence>
<name>A0A0N4TQ53_BRUPA</name>